<keyword evidence="1" id="KW-0479">Metal-binding</keyword>
<feature type="compositionally biased region" description="Basic residues" evidence="5">
    <location>
        <begin position="229"/>
        <end position="252"/>
    </location>
</feature>
<dbReference type="AlphaFoldDB" id="A0AAV8AHG5"/>
<keyword evidence="3" id="KW-0862">Zinc</keyword>
<feature type="compositionally biased region" description="Basic residues" evidence="5">
    <location>
        <begin position="712"/>
        <end position="722"/>
    </location>
</feature>
<protein>
    <submittedName>
        <fullName evidence="10">Transcriptional adapter 2-alpha</fullName>
    </submittedName>
</protein>
<evidence type="ECO:0000256" key="5">
    <source>
        <dbReference type="SAM" id="MobiDB-lite"/>
    </source>
</evidence>
<feature type="compositionally biased region" description="Basic and acidic residues" evidence="5">
    <location>
        <begin position="591"/>
        <end position="632"/>
    </location>
</feature>
<feature type="domain" description="HTH myb-type" evidence="9">
    <location>
        <begin position="68"/>
        <end position="118"/>
    </location>
</feature>
<feature type="domain" description="Myb-like" evidence="6">
    <location>
        <begin position="63"/>
        <end position="114"/>
    </location>
</feature>
<dbReference type="InterPro" id="IPR041983">
    <property type="entry name" value="ADA2-like_ZZ"/>
</dbReference>
<dbReference type="Gene3D" id="1.10.10.60">
    <property type="entry name" value="Homeodomain-like"/>
    <property type="match status" value="1"/>
</dbReference>
<keyword evidence="2 4" id="KW-0863">Zinc-finger</keyword>
<feature type="compositionally biased region" description="Basic residues" evidence="5">
    <location>
        <begin position="573"/>
        <end position="590"/>
    </location>
</feature>
<evidence type="ECO:0000256" key="4">
    <source>
        <dbReference type="PROSITE-ProRule" id="PRU00228"/>
    </source>
</evidence>
<dbReference type="EMBL" id="JANTQA010000008">
    <property type="protein sequence ID" value="KAJ3452441.1"/>
    <property type="molecule type" value="Genomic_DNA"/>
</dbReference>
<proteinExistence type="predicted"/>
<reference evidence="10" key="1">
    <citation type="submission" date="2022-08" db="EMBL/GenBank/DDBJ databases">
        <title>Novel sulphate-reducing endosymbionts in the free-living metamonad Anaeramoeba.</title>
        <authorList>
            <person name="Jerlstrom-Hultqvist J."/>
            <person name="Cepicka I."/>
            <person name="Gallot-Lavallee L."/>
            <person name="Salas-Leiva D."/>
            <person name="Curtis B.A."/>
            <person name="Zahonova K."/>
            <person name="Pipaliya S."/>
            <person name="Dacks J."/>
            <person name="Roger A.J."/>
        </authorList>
    </citation>
    <scope>NUCLEOTIDE SEQUENCE</scope>
    <source>
        <strain evidence="10">Busselton2</strain>
    </source>
</reference>
<feature type="domain" description="ZZ-type" evidence="7">
    <location>
        <begin position="7"/>
        <end position="63"/>
    </location>
</feature>
<dbReference type="GO" id="GO:0006338">
    <property type="term" value="P:chromatin remodeling"/>
    <property type="evidence" value="ECO:0007669"/>
    <property type="project" value="TreeGrafter"/>
</dbReference>
<dbReference type="CDD" id="cd02335">
    <property type="entry name" value="ZZ_ADA2"/>
    <property type="match status" value="1"/>
</dbReference>
<evidence type="ECO:0000256" key="2">
    <source>
        <dbReference type="ARBA" id="ARBA00022771"/>
    </source>
</evidence>
<dbReference type="GO" id="GO:0006357">
    <property type="term" value="P:regulation of transcription by RNA polymerase II"/>
    <property type="evidence" value="ECO:0007669"/>
    <property type="project" value="TreeGrafter"/>
</dbReference>
<dbReference type="InterPro" id="IPR043145">
    <property type="entry name" value="Znf_ZZ_sf"/>
</dbReference>
<feature type="region of interest" description="Disordered" evidence="5">
    <location>
        <begin position="204"/>
        <end position="252"/>
    </location>
</feature>
<evidence type="ECO:0000259" key="9">
    <source>
        <dbReference type="PROSITE" id="PS51294"/>
    </source>
</evidence>
<evidence type="ECO:0000256" key="1">
    <source>
        <dbReference type="ARBA" id="ARBA00022723"/>
    </source>
</evidence>
<dbReference type="InterPro" id="IPR009057">
    <property type="entry name" value="Homeodomain-like_sf"/>
</dbReference>
<sequence>MEKKHEIPDFVCNCCKNNIVSGVIVICAVCENVLLCPKCFSKGSQFQEHKANHDYQIFSKKNKLSIYRKRWSIAEEYFLLEGIRLKGLGNWEGISNYLATKSIEQCKKHYQEIYLNSINFLNSNPQPIPSNTERIKFNQSTSEKIQPIEEEEKEKKGQEQEQTQKSQYSMVEQKIQQQKKKKKKNSSFGKTTFFKEKQEFNSSICSKKPKKEGKFKKRRKYKEKDMIKSHKKVKKFKRHKKKKVKKITKLRKNKKHQNTNFLKTKNNNQYQKKMKLTEIRSNPKNNPFTNYRHKLGKHTFAELSGYMPKRNEFEIEYDNTCEILTLNIGRGDHQIPWAIKNNILRFYNERILERERRKKFVISMGLLQPKSLQKMNPYFQQDDYNNHLNNDDIVIKDSFQLENLQSTRKRKIEQLQKTNEIRLEIKKNPTNNKGVLSNKKGKEKGKEKDTEKINRMIIENDNENKMLKSINERIEKDRFTKTNGKEKNKYQSNHLIPIQNFPFHSKCYERELEKKMKIFTRCFKTQSEFQQIKSILLPEYKLRKEISKLMEWKLKGINTFTKGEEFELEKEKMKQKKLKKKQNKLRKKIKKEKERQEREKKERQEKKEKERLERERQERERKEKRLQRRETNPYRNRITQLNKIQYQHNKKGKEKEKEKENEKGREREYGKEREKGKERERGEEREKRKERENEKERKKGKERKKNNDQKRVFKNQKKKKSYSKPLTKKQNSQRKKNQKPSKQKTKPKKKILKFKSKRNQSQNERTNHNLLKNSKLKSNKRNNIFQKIKDNQIPRGNNNEDDDNSDEIEIKSGRILIEEDQTELLPWEKNICQEIDILPHRFLEIKNKLSNQVEFHSDPKKHQENVEIIRQFCRKNSLN</sequence>
<dbReference type="InterPro" id="IPR055141">
    <property type="entry name" value="TADA2A_B-like_dom"/>
</dbReference>
<accession>A0AAV8AHG5</accession>
<dbReference type="CDD" id="cd00167">
    <property type="entry name" value="SANT"/>
    <property type="match status" value="1"/>
</dbReference>
<dbReference type="GO" id="GO:0005634">
    <property type="term" value="C:nucleus"/>
    <property type="evidence" value="ECO:0007669"/>
    <property type="project" value="TreeGrafter"/>
</dbReference>
<dbReference type="SUPFAM" id="SSF46689">
    <property type="entry name" value="Homeodomain-like"/>
    <property type="match status" value="1"/>
</dbReference>
<dbReference type="SMART" id="SM00291">
    <property type="entry name" value="ZnF_ZZ"/>
    <property type="match status" value="1"/>
</dbReference>
<dbReference type="GO" id="GO:0008270">
    <property type="term" value="F:zinc ion binding"/>
    <property type="evidence" value="ECO:0007669"/>
    <property type="project" value="UniProtKB-KW"/>
</dbReference>
<evidence type="ECO:0000259" key="6">
    <source>
        <dbReference type="PROSITE" id="PS50090"/>
    </source>
</evidence>
<feature type="domain" description="SANT" evidence="8">
    <location>
        <begin position="66"/>
        <end position="118"/>
    </location>
</feature>
<evidence type="ECO:0000313" key="11">
    <source>
        <dbReference type="Proteomes" id="UP001146793"/>
    </source>
</evidence>
<dbReference type="SMART" id="SM00717">
    <property type="entry name" value="SANT"/>
    <property type="match status" value="1"/>
</dbReference>
<comment type="caution">
    <text evidence="10">The sequence shown here is derived from an EMBL/GenBank/DDBJ whole genome shotgun (WGS) entry which is preliminary data.</text>
</comment>
<dbReference type="InterPro" id="IPR001005">
    <property type="entry name" value="SANT/Myb"/>
</dbReference>
<name>A0AAV8AHG5_9EUKA</name>
<dbReference type="GO" id="GO:0003713">
    <property type="term" value="F:transcription coactivator activity"/>
    <property type="evidence" value="ECO:0007669"/>
    <property type="project" value="TreeGrafter"/>
</dbReference>
<dbReference type="PROSITE" id="PS50090">
    <property type="entry name" value="MYB_LIKE"/>
    <property type="match status" value="1"/>
</dbReference>
<dbReference type="InterPro" id="IPR017884">
    <property type="entry name" value="SANT_dom"/>
</dbReference>
<dbReference type="PANTHER" id="PTHR12374:SF20">
    <property type="entry name" value="TRANSCRIPTIONAL ADAPTER 2-ALPHA"/>
    <property type="match status" value="1"/>
</dbReference>
<dbReference type="Pfam" id="PF22941">
    <property type="entry name" value="TADA2A-like_3rd"/>
    <property type="match status" value="1"/>
</dbReference>
<dbReference type="SUPFAM" id="SSF57850">
    <property type="entry name" value="RING/U-box"/>
    <property type="match status" value="1"/>
</dbReference>
<feature type="compositionally biased region" description="Basic residues" evidence="5">
    <location>
        <begin position="731"/>
        <end position="758"/>
    </location>
</feature>
<dbReference type="Pfam" id="PF00249">
    <property type="entry name" value="Myb_DNA-binding"/>
    <property type="match status" value="1"/>
</dbReference>
<evidence type="ECO:0000256" key="3">
    <source>
        <dbReference type="ARBA" id="ARBA00022833"/>
    </source>
</evidence>
<dbReference type="InterPro" id="IPR000433">
    <property type="entry name" value="Znf_ZZ"/>
</dbReference>
<dbReference type="PROSITE" id="PS51293">
    <property type="entry name" value="SANT"/>
    <property type="match status" value="1"/>
</dbReference>
<dbReference type="PROSITE" id="PS51294">
    <property type="entry name" value="HTH_MYB"/>
    <property type="match status" value="1"/>
</dbReference>
<dbReference type="GO" id="GO:0003682">
    <property type="term" value="F:chromatin binding"/>
    <property type="evidence" value="ECO:0007669"/>
    <property type="project" value="TreeGrafter"/>
</dbReference>
<organism evidence="10 11">
    <name type="scientific">Anaeramoeba flamelloides</name>
    <dbReference type="NCBI Taxonomy" id="1746091"/>
    <lineage>
        <taxon>Eukaryota</taxon>
        <taxon>Metamonada</taxon>
        <taxon>Anaeramoebidae</taxon>
        <taxon>Anaeramoeba</taxon>
    </lineage>
</organism>
<gene>
    <name evidence="10" type="ORF">M0812_04209</name>
</gene>
<evidence type="ECO:0000259" key="8">
    <source>
        <dbReference type="PROSITE" id="PS51293"/>
    </source>
</evidence>
<dbReference type="PANTHER" id="PTHR12374">
    <property type="entry name" value="TRANSCRIPTIONAL ADAPTOR 2 ADA2 -RELATED"/>
    <property type="match status" value="1"/>
</dbReference>
<feature type="compositionally biased region" description="Basic and acidic residues" evidence="5">
    <location>
        <begin position="653"/>
        <end position="711"/>
    </location>
</feature>
<feature type="region of interest" description="Disordered" evidence="5">
    <location>
        <begin position="129"/>
        <end position="189"/>
    </location>
</feature>
<feature type="region of interest" description="Disordered" evidence="5">
    <location>
        <begin position="573"/>
        <end position="807"/>
    </location>
</feature>
<feature type="compositionally biased region" description="Polar residues" evidence="5">
    <location>
        <begin position="633"/>
        <end position="647"/>
    </location>
</feature>
<dbReference type="Pfam" id="PF25299">
    <property type="entry name" value="ZZ_ADA2"/>
    <property type="match status" value="1"/>
</dbReference>
<dbReference type="Gene3D" id="3.30.60.90">
    <property type="match status" value="1"/>
</dbReference>
<dbReference type="InterPro" id="IPR017930">
    <property type="entry name" value="Myb_dom"/>
</dbReference>
<dbReference type="PROSITE" id="PS50135">
    <property type="entry name" value="ZF_ZZ_2"/>
    <property type="match status" value="1"/>
</dbReference>
<feature type="compositionally biased region" description="Polar residues" evidence="5">
    <location>
        <begin position="129"/>
        <end position="142"/>
    </location>
</feature>
<feature type="region of interest" description="Disordered" evidence="5">
    <location>
        <begin position="427"/>
        <end position="449"/>
    </location>
</feature>
<evidence type="ECO:0000259" key="7">
    <source>
        <dbReference type="PROSITE" id="PS50135"/>
    </source>
</evidence>
<dbReference type="Proteomes" id="UP001146793">
    <property type="component" value="Unassembled WGS sequence"/>
</dbReference>
<evidence type="ECO:0000313" key="10">
    <source>
        <dbReference type="EMBL" id="KAJ3452441.1"/>
    </source>
</evidence>
<feature type="compositionally biased region" description="Basic residues" evidence="5">
    <location>
        <begin position="207"/>
        <end position="221"/>
    </location>
</feature>